<comment type="caution">
    <text evidence="2">The sequence shown here is derived from an EMBL/GenBank/DDBJ whole genome shotgun (WGS) entry which is preliminary data.</text>
</comment>
<evidence type="ECO:0000256" key="1">
    <source>
        <dbReference type="SAM" id="MobiDB-lite"/>
    </source>
</evidence>
<dbReference type="EMBL" id="JBJKTR010000019">
    <property type="protein sequence ID" value="KAL3332234.1"/>
    <property type="molecule type" value="Genomic_DNA"/>
</dbReference>
<feature type="non-terminal residue" evidence="2">
    <location>
        <position position="1"/>
    </location>
</feature>
<evidence type="ECO:0000313" key="2">
    <source>
        <dbReference type="EMBL" id="KAL3332234.1"/>
    </source>
</evidence>
<keyword evidence="3" id="KW-1185">Reference proteome</keyword>
<accession>A0ABD2RKT3</accession>
<organism evidence="2 3">
    <name type="scientific">Solanum stoloniferum</name>
    <dbReference type="NCBI Taxonomy" id="62892"/>
    <lineage>
        <taxon>Eukaryota</taxon>
        <taxon>Viridiplantae</taxon>
        <taxon>Streptophyta</taxon>
        <taxon>Embryophyta</taxon>
        <taxon>Tracheophyta</taxon>
        <taxon>Spermatophyta</taxon>
        <taxon>Magnoliopsida</taxon>
        <taxon>eudicotyledons</taxon>
        <taxon>Gunneridae</taxon>
        <taxon>Pentapetalae</taxon>
        <taxon>asterids</taxon>
        <taxon>lamiids</taxon>
        <taxon>Solanales</taxon>
        <taxon>Solanaceae</taxon>
        <taxon>Solanoideae</taxon>
        <taxon>Solaneae</taxon>
        <taxon>Solanum</taxon>
    </lineage>
</organism>
<feature type="compositionally biased region" description="Polar residues" evidence="1">
    <location>
        <begin position="66"/>
        <end position="97"/>
    </location>
</feature>
<dbReference type="Proteomes" id="UP001627284">
    <property type="component" value="Unassembled WGS sequence"/>
</dbReference>
<evidence type="ECO:0000313" key="3">
    <source>
        <dbReference type="Proteomes" id="UP001627284"/>
    </source>
</evidence>
<dbReference type="AlphaFoldDB" id="A0ABD2RKT3"/>
<reference evidence="2 3" key="1">
    <citation type="submission" date="2024-05" db="EMBL/GenBank/DDBJ databases">
        <title>De novo assembly of an allotetraploid wild potato.</title>
        <authorList>
            <person name="Hosaka A.J."/>
        </authorList>
    </citation>
    <scope>NUCLEOTIDE SEQUENCE [LARGE SCALE GENOMIC DNA]</scope>
    <source>
        <tissue evidence="2">Young leaves</tissue>
    </source>
</reference>
<protein>
    <submittedName>
        <fullName evidence="2">Uncharacterized protein</fullName>
    </submittedName>
</protein>
<proteinExistence type="predicted"/>
<name>A0ABD2RKT3_9SOLN</name>
<feature type="region of interest" description="Disordered" evidence="1">
    <location>
        <begin position="64"/>
        <end position="126"/>
    </location>
</feature>
<sequence>NSSILFLSPLCKSTAPLPIFFPASSHHKSSSRRSQRRHCPLAPLPLLFSSLSLSLLSVQQPLGEATSGNLVTSRQKTEQPGEQQLKPTTSQPASTSSEPRRAATSANNIRQEPAPPPASNQARTSR</sequence>
<gene>
    <name evidence="2" type="ORF">AABB24_032699</name>
</gene>